<evidence type="ECO:0000313" key="3">
    <source>
        <dbReference type="Proteomes" id="UP001292094"/>
    </source>
</evidence>
<sequence length="82" mass="9379">MKREWSSGKKEEGDRKEESAKAEEDGVLEERRAENRGANTDRRGVLEEGKKILIKRKRGVLGRRNESAVEMKEKGVVLGIRK</sequence>
<reference evidence="2" key="1">
    <citation type="submission" date="2023-11" db="EMBL/GenBank/DDBJ databases">
        <title>Genome assemblies of two species of porcelain crab, Petrolisthes cinctipes and Petrolisthes manimaculis (Anomura: Porcellanidae).</title>
        <authorList>
            <person name="Angst P."/>
        </authorList>
    </citation>
    <scope>NUCLEOTIDE SEQUENCE</scope>
    <source>
        <strain evidence="2">PB745_02</strain>
        <tissue evidence="2">Gill</tissue>
    </source>
</reference>
<organism evidence="2 3">
    <name type="scientific">Petrolisthes manimaculis</name>
    <dbReference type="NCBI Taxonomy" id="1843537"/>
    <lineage>
        <taxon>Eukaryota</taxon>
        <taxon>Metazoa</taxon>
        <taxon>Ecdysozoa</taxon>
        <taxon>Arthropoda</taxon>
        <taxon>Crustacea</taxon>
        <taxon>Multicrustacea</taxon>
        <taxon>Malacostraca</taxon>
        <taxon>Eumalacostraca</taxon>
        <taxon>Eucarida</taxon>
        <taxon>Decapoda</taxon>
        <taxon>Pleocyemata</taxon>
        <taxon>Anomura</taxon>
        <taxon>Galatheoidea</taxon>
        <taxon>Porcellanidae</taxon>
        <taxon>Petrolisthes</taxon>
    </lineage>
</organism>
<protein>
    <submittedName>
        <fullName evidence="2">Uncharacterized protein</fullName>
    </submittedName>
</protein>
<keyword evidence="3" id="KW-1185">Reference proteome</keyword>
<dbReference type="EMBL" id="JAWZYT010003380">
    <property type="protein sequence ID" value="KAK4298710.1"/>
    <property type="molecule type" value="Genomic_DNA"/>
</dbReference>
<accession>A0AAE1NYH9</accession>
<dbReference type="AlphaFoldDB" id="A0AAE1NYH9"/>
<evidence type="ECO:0000256" key="1">
    <source>
        <dbReference type="SAM" id="MobiDB-lite"/>
    </source>
</evidence>
<name>A0AAE1NYH9_9EUCA</name>
<feature type="region of interest" description="Disordered" evidence="1">
    <location>
        <begin position="1"/>
        <end position="45"/>
    </location>
</feature>
<evidence type="ECO:0000313" key="2">
    <source>
        <dbReference type="EMBL" id="KAK4298710.1"/>
    </source>
</evidence>
<dbReference type="Proteomes" id="UP001292094">
    <property type="component" value="Unassembled WGS sequence"/>
</dbReference>
<proteinExistence type="predicted"/>
<gene>
    <name evidence="2" type="ORF">Pmani_028963</name>
</gene>
<comment type="caution">
    <text evidence="2">The sequence shown here is derived from an EMBL/GenBank/DDBJ whole genome shotgun (WGS) entry which is preliminary data.</text>
</comment>